<dbReference type="Gene3D" id="6.10.250.3170">
    <property type="match status" value="1"/>
</dbReference>
<name>A0A7R9XRK0_9CHLO</name>
<sequence length="487" mass="52905">MPWHDILTAGVDTWSDYDDTDDERCAVDFARDVGGSTIDDRATSALVNTASEEDLRAKRACASDRSSGEDAREGAEGEKTTRRGEREDAREGARRANDPTEATKGHGEGDGAEGAKTGASREDWGTKLGLDAGWRSERRDLEWQCLWIELRVREIGRHIERYESRLETMKARGETSGRDAKEEESEDFKNDGTRGDLPRKRLRRGKATPRAPVILGHPMFAALENSGSKGGRAAKKKTMPAPQEPSTTTTAELSGSKALGSGKRESSEDNPKSSEEKKRKVMEAIVPKETNSDSDISTTALYEQIDAAQKRVASLKQRLSQTAPKLSQKNSESKFKTPASKSRGDKHAAEKTPGSSGKRGTSRKAEAYDINNVISAQGPAKYVERAIHETIATPKVRAASTYVSPAQIATDGESSDEDVSDAVYIERHAKLEVDERAARTPLARGRSAQKQPPTPSGKQVSLFDVDVDDASPNSTAEAATTTLTNSK</sequence>
<accession>A0A7R9XRK0</accession>
<dbReference type="PANTHER" id="PTHR34057">
    <property type="entry name" value="ELONGATION FACTOR"/>
    <property type="match status" value="1"/>
</dbReference>
<feature type="region of interest" description="Disordered" evidence="1">
    <location>
        <begin position="310"/>
        <end position="365"/>
    </location>
</feature>
<dbReference type="OMA" id="ERRDLEW"/>
<proteinExistence type="predicted"/>
<feature type="compositionally biased region" description="Polar residues" evidence="1">
    <location>
        <begin position="471"/>
        <end position="487"/>
    </location>
</feature>
<feature type="region of interest" description="Disordered" evidence="1">
    <location>
        <begin position="53"/>
        <end position="125"/>
    </location>
</feature>
<dbReference type="AlphaFoldDB" id="A0A7R9XRK0"/>
<evidence type="ECO:0000313" key="2">
    <source>
        <dbReference type="EMBL" id="CAD8221443.1"/>
    </source>
</evidence>
<dbReference type="EMBL" id="HBDX01002515">
    <property type="protein sequence ID" value="CAD8221443.1"/>
    <property type="molecule type" value="Transcribed_RNA"/>
</dbReference>
<feature type="compositionally biased region" description="Polar residues" evidence="1">
    <location>
        <begin position="448"/>
        <end position="459"/>
    </location>
</feature>
<protein>
    <submittedName>
        <fullName evidence="2">Uncharacterized protein</fullName>
    </submittedName>
</protein>
<gene>
    <name evidence="2" type="ORF">OLUC0939_LOCUS2163</name>
</gene>
<evidence type="ECO:0000256" key="1">
    <source>
        <dbReference type="SAM" id="MobiDB-lite"/>
    </source>
</evidence>
<feature type="compositionally biased region" description="Polar residues" evidence="1">
    <location>
        <begin position="244"/>
        <end position="253"/>
    </location>
</feature>
<organism evidence="2">
    <name type="scientific">Ostreococcus sp. 'lucimarinus'</name>
    <dbReference type="NCBI Taxonomy" id="242159"/>
    <lineage>
        <taxon>Eukaryota</taxon>
        <taxon>Viridiplantae</taxon>
        <taxon>Chlorophyta</taxon>
        <taxon>Mamiellophyceae</taxon>
        <taxon>Mamiellales</taxon>
        <taxon>Bathycoccaceae</taxon>
        <taxon>Ostreococcus</taxon>
    </lineage>
</organism>
<reference evidence="2" key="1">
    <citation type="submission" date="2021-01" db="EMBL/GenBank/DDBJ databases">
        <authorList>
            <person name="Corre E."/>
            <person name="Pelletier E."/>
            <person name="Niang G."/>
            <person name="Scheremetjew M."/>
            <person name="Finn R."/>
            <person name="Kale V."/>
            <person name="Holt S."/>
            <person name="Cochrane G."/>
            <person name="Meng A."/>
            <person name="Brown T."/>
            <person name="Cohen L."/>
        </authorList>
    </citation>
    <scope>NUCLEOTIDE SEQUENCE</scope>
    <source>
        <strain evidence="2">Clade-A-BCC118000</strain>
    </source>
</reference>
<feature type="compositionally biased region" description="Basic and acidic residues" evidence="1">
    <location>
        <begin position="262"/>
        <end position="282"/>
    </location>
</feature>
<feature type="compositionally biased region" description="Basic and acidic residues" evidence="1">
    <location>
        <begin position="169"/>
        <end position="199"/>
    </location>
</feature>
<feature type="region of interest" description="Disordered" evidence="1">
    <location>
        <begin position="169"/>
        <end position="297"/>
    </location>
</feature>
<feature type="compositionally biased region" description="Polar residues" evidence="1">
    <location>
        <begin position="317"/>
        <end position="330"/>
    </location>
</feature>
<feature type="region of interest" description="Disordered" evidence="1">
    <location>
        <begin position="433"/>
        <end position="487"/>
    </location>
</feature>
<dbReference type="PANTHER" id="PTHR34057:SF1">
    <property type="entry name" value="ELONGATION FACTOR"/>
    <property type="match status" value="1"/>
</dbReference>
<feature type="compositionally biased region" description="Basic and acidic residues" evidence="1">
    <location>
        <begin position="66"/>
        <end position="109"/>
    </location>
</feature>